<evidence type="ECO:0000256" key="1">
    <source>
        <dbReference type="SAM" id="MobiDB-lite"/>
    </source>
</evidence>
<evidence type="ECO:0000313" key="2">
    <source>
        <dbReference type="EnsemblPlants" id="OB0088G10010.1"/>
    </source>
</evidence>
<sequence>MKTLERQQHARGQDESSPADSTAAGGQRGRWLNLGGRNNKGALVEHRSPRTKKIPRKKLDVSEFIAKERAGPSVNTRYDHQMLANLNGDERERPEDWALPWVFKFKVVGHGSRDLVQYVMDHLDPDSPVNHRGQLDMGTYPCSSEEQGQHLFLKAKGKGKVKIASPIESASKRKLTHEEASEEAREEAPTFSFLVRRHIESERDRIHRIIF</sequence>
<dbReference type="Proteomes" id="UP000006038">
    <property type="component" value="Unassembled WGS sequence"/>
</dbReference>
<feature type="compositionally biased region" description="Basic and acidic residues" evidence="1">
    <location>
        <begin position="1"/>
        <end position="14"/>
    </location>
</feature>
<name>J3KUX2_ORYBR</name>
<organism evidence="2">
    <name type="scientific">Oryza brachyantha</name>
    <name type="common">malo sina</name>
    <dbReference type="NCBI Taxonomy" id="4533"/>
    <lineage>
        <taxon>Eukaryota</taxon>
        <taxon>Viridiplantae</taxon>
        <taxon>Streptophyta</taxon>
        <taxon>Embryophyta</taxon>
        <taxon>Tracheophyta</taxon>
        <taxon>Spermatophyta</taxon>
        <taxon>Magnoliopsida</taxon>
        <taxon>Liliopsida</taxon>
        <taxon>Poales</taxon>
        <taxon>Poaceae</taxon>
        <taxon>BOP clade</taxon>
        <taxon>Oryzoideae</taxon>
        <taxon>Oryzeae</taxon>
        <taxon>Oryzinae</taxon>
        <taxon>Oryza</taxon>
    </lineage>
</organism>
<protein>
    <submittedName>
        <fullName evidence="2">Uncharacterized protein</fullName>
    </submittedName>
</protein>
<reference evidence="2" key="1">
    <citation type="submission" date="2015-06" db="UniProtKB">
        <authorList>
            <consortium name="EnsemblPlants"/>
        </authorList>
    </citation>
    <scope>IDENTIFICATION</scope>
</reference>
<accession>J3KUX2</accession>
<dbReference type="HOGENOM" id="CLU_1306546_0_0_1"/>
<dbReference type="Gramene" id="OB0088G10010.1">
    <property type="protein sequence ID" value="OB0088G10010.1"/>
    <property type="gene ID" value="OB0088G10010"/>
</dbReference>
<feature type="region of interest" description="Disordered" evidence="1">
    <location>
        <begin position="1"/>
        <end position="51"/>
    </location>
</feature>
<dbReference type="EnsemblPlants" id="OB0088G10010.1">
    <property type="protein sequence ID" value="OB0088G10010.1"/>
    <property type="gene ID" value="OB0088G10010"/>
</dbReference>
<evidence type="ECO:0000313" key="3">
    <source>
        <dbReference type="Proteomes" id="UP000006038"/>
    </source>
</evidence>
<keyword evidence="3" id="KW-1185">Reference proteome</keyword>
<proteinExistence type="predicted"/>
<dbReference type="AlphaFoldDB" id="J3KUX2"/>